<dbReference type="InterPro" id="IPR011335">
    <property type="entry name" value="Restrct_endonuc-II-like"/>
</dbReference>
<accession>A0A3N0XQI6</accession>
<dbReference type="InterPro" id="IPR011604">
    <property type="entry name" value="PDDEXK-like_dom_sf"/>
</dbReference>
<dbReference type="PANTHER" id="PTHR46609:SF7">
    <property type="match status" value="1"/>
</dbReference>
<dbReference type="Pfam" id="PF09588">
    <property type="entry name" value="YqaJ"/>
    <property type="match status" value="1"/>
</dbReference>
<protein>
    <recommendedName>
        <fullName evidence="1">YqaJ viral recombinase domain-containing protein</fullName>
    </recommendedName>
</protein>
<organism evidence="2 3">
    <name type="scientific">Anabarilius grahami</name>
    <name type="common">Kanglang fish</name>
    <name type="synonym">Barilius grahami</name>
    <dbReference type="NCBI Taxonomy" id="495550"/>
    <lineage>
        <taxon>Eukaryota</taxon>
        <taxon>Metazoa</taxon>
        <taxon>Chordata</taxon>
        <taxon>Craniata</taxon>
        <taxon>Vertebrata</taxon>
        <taxon>Euteleostomi</taxon>
        <taxon>Actinopterygii</taxon>
        <taxon>Neopterygii</taxon>
        <taxon>Teleostei</taxon>
        <taxon>Ostariophysi</taxon>
        <taxon>Cypriniformes</taxon>
        <taxon>Xenocyprididae</taxon>
        <taxon>Xenocypridinae</taxon>
        <taxon>Xenocypridinae incertae sedis</taxon>
        <taxon>Anabarilius</taxon>
    </lineage>
</organism>
<dbReference type="OrthoDB" id="261614at2759"/>
<keyword evidence="3" id="KW-1185">Reference proteome</keyword>
<proteinExistence type="predicted"/>
<reference evidence="2 3" key="1">
    <citation type="submission" date="2018-10" db="EMBL/GenBank/DDBJ databases">
        <title>Genome assembly for a Yunnan-Guizhou Plateau 3E fish, Anabarilius grahami (Regan), and its evolutionary and genetic applications.</title>
        <authorList>
            <person name="Jiang W."/>
        </authorList>
    </citation>
    <scope>NUCLEOTIDE SEQUENCE [LARGE SCALE GENOMIC DNA]</scope>
    <source>
        <strain evidence="2">AG-KIZ</strain>
        <tissue evidence="2">Muscle</tissue>
    </source>
</reference>
<sequence length="226" mass="26695">MRRGAEMESKVTVEYSKLTNVNYSPCGLIIHPDAPWLGASPDGVVFDPTKYPQFGLVEIKCPKVKNIVDCKYLQMDNGFLTLKKSHAYYWQVQGQLLVSEMQWCDFMVWAQEDYFVQRIHSDTSMHKVIIEKVDYFYFYTYMHKYLSMKHLKSLVPKHNNSILINLSKKVFSLPRKWQDENHYFLFQTFTQYLMVIKTLKILIYILILKDYKNGLFSSQNAINPSI</sequence>
<comment type="caution">
    <text evidence="2">The sequence shown here is derived from an EMBL/GenBank/DDBJ whole genome shotgun (WGS) entry which is preliminary data.</text>
</comment>
<dbReference type="Gene3D" id="3.90.320.10">
    <property type="match status" value="1"/>
</dbReference>
<name>A0A3N0XQI6_ANAGA</name>
<evidence type="ECO:0000313" key="3">
    <source>
        <dbReference type="Proteomes" id="UP000281406"/>
    </source>
</evidence>
<evidence type="ECO:0000259" key="1">
    <source>
        <dbReference type="Pfam" id="PF09588"/>
    </source>
</evidence>
<dbReference type="InterPro" id="IPR019080">
    <property type="entry name" value="YqaJ_viral_recombinase"/>
</dbReference>
<dbReference type="InterPro" id="IPR051703">
    <property type="entry name" value="NF-kappa-B_Signaling_Reg"/>
</dbReference>
<dbReference type="EMBL" id="RJVU01063416">
    <property type="protein sequence ID" value="ROJ25243.1"/>
    <property type="molecule type" value="Genomic_DNA"/>
</dbReference>
<gene>
    <name evidence="2" type="ORF">DPX16_20056</name>
</gene>
<dbReference type="CDD" id="cd22343">
    <property type="entry name" value="PDDEXK_lambda_exonuclease-like"/>
    <property type="match status" value="1"/>
</dbReference>
<dbReference type="PANTHER" id="PTHR46609">
    <property type="entry name" value="EXONUCLEASE, PHAGE-TYPE/RECB, C-TERMINAL DOMAIN-CONTAINING PROTEIN"/>
    <property type="match status" value="1"/>
</dbReference>
<dbReference type="SUPFAM" id="SSF52980">
    <property type="entry name" value="Restriction endonuclease-like"/>
    <property type="match status" value="1"/>
</dbReference>
<dbReference type="AlphaFoldDB" id="A0A3N0XQI6"/>
<dbReference type="Proteomes" id="UP000281406">
    <property type="component" value="Unassembled WGS sequence"/>
</dbReference>
<evidence type="ECO:0000313" key="2">
    <source>
        <dbReference type="EMBL" id="ROJ25243.1"/>
    </source>
</evidence>
<feature type="domain" description="YqaJ viral recombinase" evidence="1">
    <location>
        <begin position="1"/>
        <end position="102"/>
    </location>
</feature>
<dbReference type="GO" id="GO:0006281">
    <property type="term" value="P:DNA repair"/>
    <property type="evidence" value="ECO:0007669"/>
    <property type="project" value="UniProtKB-ARBA"/>
</dbReference>